<dbReference type="Gene3D" id="3.30.1910.20">
    <property type="entry name" value="asparaginyl-tRNA synthetase, N-terminal domain"/>
    <property type="match status" value="1"/>
</dbReference>
<dbReference type="GO" id="GO:0005737">
    <property type="term" value="C:cytoplasm"/>
    <property type="evidence" value="ECO:0007669"/>
    <property type="project" value="UniProtKB-SubCell"/>
</dbReference>
<name>A0A8S2T7J9_9BILA</name>
<comment type="subcellular location">
    <subcellularLocation>
        <location evidence="1">Cytoplasm</location>
    </subcellularLocation>
</comment>
<dbReference type="EMBL" id="CAJNOK010032147">
    <property type="protein sequence ID" value="CAF1480844.1"/>
    <property type="molecule type" value="Genomic_DNA"/>
</dbReference>
<dbReference type="Proteomes" id="UP000677228">
    <property type="component" value="Unassembled WGS sequence"/>
</dbReference>
<dbReference type="GO" id="GO:0006421">
    <property type="term" value="P:asparaginyl-tRNA aminoacylation"/>
    <property type="evidence" value="ECO:0007669"/>
    <property type="project" value="TreeGrafter"/>
</dbReference>
<dbReference type="PANTHER" id="PTHR22594">
    <property type="entry name" value="ASPARTYL/LYSYL-TRNA SYNTHETASE"/>
    <property type="match status" value="1"/>
</dbReference>
<dbReference type="Pfam" id="PF20917">
    <property type="entry name" value="AsnRS_N"/>
    <property type="match status" value="1"/>
</dbReference>
<accession>A0A8S2T7J9</accession>
<evidence type="ECO:0000256" key="4">
    <source>
        <dbReference type="ARBA" id="ARBA00023146"/>
    </source>
</evidence>
<keyword evidence="4" id="KW-0436">Ligase</keyword>
<feature type="domain" description="Asparagine--tRNA ligase N-terminal" evidence="7">
    <location>
        <begin position="30"/>
        <end position="86"/>
    </location>
</feature>
<evidence type="ECO:0000313" key="8">
    <source>
        <dbReference type="EMBL" id="CAF1480844.1"/>
    </source>
</evidence>
<evidence type="ECO:0000256" key="2">
    <source>
        <dbReference type="ARBA" id="ARBA00022490"/>
    </source>
</evidence>
<evidence type="ECO:0000313" key="10">
    <source>
        <dbReference type="Proteomes" id="UP000682733"/>
    </source>
</evidence>
<comment type="caution">
    <text evidence="9">The sequence shown here is derived from an EMBL/GenBank/DDBJ whole genome shotgun (WGS) entry which is preliminary data.</text>
</comment>
<evidence type="ECO:0000256" key="3">
    <source>
        <dbReference type="ARBA" id="ARBA00022917"/>
    </source>
</evidence>
<evidence type="ECO:0000259" key="6">
    <source>
        <dbReference type="Pfam" id="PF01336"/>
    </source>
</evidence>
<keyword evidence="4" id="KW-0030">Aminoacyl-tRNA synthetase</keyword>
<evidence type="ECO:0000256" key="1">
    <source>
        <dbReference type="ARBA" id="ARBA00004496"/>
    </source>
</evidence>
<sequence length="203" mass="23318">DIVYTSEKHGNDETGDGSETKPFKTVLQERFQPISKSQLKKVRGIYDDEMRKEEKSTLREQEDAERRERNLEYAKNVVITEDTKLPQAKVVCIMLYKIVVKLKVKIRQVQNHHDKRVKVFGWVHRIRRQGKNLMFIVLRDGTGFLQCVLDHMLCRTYDALILSTEATVSICGIVNSVPEGKSAPGNQEMIADYWEVIGHSPSG</sequence>
<protein>
    <recommendedName>
        <fullName evidence="11">Aspartyl-tRNA synthetase</fullName>
    </recommendedName>
</protein>
<dbReference type="InterPro" id="IPR012340">
    <property type="entry name" value="NA-bd_OB-fold"/>
</dbReference>
<dbReference type="Proteomes" id="UP000682733">
    <property type="component" value="Unassembled WGS sequence"/>
</dbReference>
<feature type="domain" description="OB" evidence="6">
    <location>
        <begin position="117"/>
        <end position="197"/>
    </location>
</feature>
<keyword evidence="2" id="KW-0963">Cytoplasm</keyword>
<dbReference type="InterPro" id="IPR004365">
    <property type="entry name" value="NA-bd_OB_tRNA"/>
</dbReference>
<evidence type="ECO:0008006" key="11">
    <source>
        <dbReference type="Google" id="ProtNLM"/>
    </source>
</evidence>
<proteinExistence type="predicted"/>
<dbReference type="CDD" id="cd04323">
    <property type="entry name" value="AsnRS_cyto_like_N"/>
    <property type="match status" value="1"/>
</dbReference>
<dbReference type="Pfam" id="PF01336">
    <property type="entry name" value="tRNA_anti-codon"/>
    <property type="match status" value="1"/>
</dbReference>
<dbReference type="GO" id="GO:0005524">
    <property type="term" value="F:ATP binding"/>
    <property type="evidence" value="ECO:0007669"/>
    <property type="project" value="UniProtKB-KW"/>
</dbReference>
<dbReference type="AlphaFoldDB" id="A0A8S2T7J9"/>
<evidence type="ECO:0000256" key="5">
    <source>
        <dbReference type="SAM" id="MobiDB-lite"/>
    </source>
</evidence>
<keyword evidence="3" id="KW-0648">Protein biosynthesis</keyword>
<dbReference type="GO" id="GO:0003676">
    <property type="term" value="F:nucleic acid binding"/>
    <property type="evidence" value="ECO:0007669"/>
    <property type="project" value="InterPro"/>
</dbReference>
<dbReference type="GO" id="GO:0004816">
    <property type="term" value="F:asparagine-tRNA ligase activity"/>
    <property type="evidence" value="ECO:0007669"/>
    <property type="project" value="TreeGrafter"/>
</dbReference>
<evidence type="ECO:0000259" key="7">
    <source>
        <dbReference type="Pfam" id="PF20917"/>
    </source>
</evidence>
<dbReference type="PANTHER" id="PTHR22594:SF16">
    <property type="entry name" value="ASPARAGINE--TRNA LIGASE, CYTOPLASMIC"/>
    <property type="match status" value="1"/>
</dbReference>
<organism evidence="9 10">
    <name type="scientific">Didymodactylos carnosus</name>
    <dbReference type="NCBI Taxonomy" id="1234261"/>
    <lineage>
        <taxon>Eukaryota</taxon>
        <taxon>Metazoa</taxon>
        <taxon>Spiralia</taxon>
        <taxon>Gnathifera</taxon>
        <taxon>Rotifera</taxon>
        <taxon>Eurotatoria</taxon>
        <taxon>Bdelloidea</taxon>
        <taxon>Philodinida</taxon>
        <taxon>Philodinidae</taxon>
        <taxon>Didymodactylos</taxon>
    </lineage>
</organism>
<dbReference type="InterPro" id="IPR048952">
    <property type="entry name" value="AsnRS_N"/>
</dbReference>
<dbReference type="EMBL" id="CAJOBA010054062">
    <property type="protein sequence ID" value="CAF4271319.1"/>
    <property type="molecule type" value="Genomic_DNA"/>
</dbReference>
<feature type="non-terminal residue" evidence="9">
    <location>
        <position position="1"/>
    </location>
</feature>
<feature type="non-terminal residue" evidence="9">
    <location>
        <position position="203"/>
    </location>
</feature>
<feature type="region of interest" description="Disordered" evidence="5">
    <location>
        <begin position="1"/>
        <end position="22"/>
    </location>
</feature>
<dbReference type="Gene3D" id="2.40.50.140">
    <property type="entry name" value="Nucleic acid-binding proteins"/>
    <property type="match status" value="1"/>
</dbReference>
<evidence type="ECO:0000313" key="9">
    <source>
        <dbReference type="EMBL" id="CAF4271319.1"/>
    </source>
</evidence>
<dbReference type="SUPFAM" id="SSF50249">
    <property type="entry name" value="Nucleic acid-binding proteins"/>
    <property type="match status" value="1"/>
</dbReference>
<reference evidence="9" key="1">
    <citation type="submission" date="2021-02" db="EMBL/GenBank/DDBJ databases">
        <authorList>
            <person name="Nowell W R."/>
        </authorList>
    </citation>
    <scope>NUCLEOTIDE SEQUENCE</scope>
</reference>
<gene>
    <name evidence="8" type="ORF">OVA965_LOCUS36057</name>
    <name evidence="9" type="ORF">TMI583_LOCUS37049</name>
</gene>